<evidence type="ECO:0000256" key="2">
    <source>
        <dbReference type="SAM" id="MobiDB-lite"/>
    </source>
</evidence>
<feature type="region of interest" description="Disordered" evidence="2">
    <location>
        <begin position="1"/>
        <end position="23"/>
    </location>
</feature>
<sequence length="399" mass="42736">MSSTSSALPGRQSHARTSSHSLLTGALNANHRVTRRKSVTNPNANVAAIAAALRESERSNALPINSGRRMSKSAAARAAIAGSLPSPPASLPNHKSIPETKQELNGSAIDDEMNDGSADEGTAKFQKARQRRASDGQTLKEGKKSNRVEVRCDKCGKGYKHSSCLTKHLWEHTPEWALTSKLLISKHQQVQLLEAASVLVTMNGIEGNASTPPESTKDFQSEAGSSSPAASRYSDPEERQSSADTTPPPFTEGVSVNGTSYRNKRYSSNGYARSYQSAASFGAGSVPYGSGFGHYRQPSNDHRPSSSGRNATGEADRDLAAAVELLSCSFGSNNGSRPTMTPADAPPPESFTRGDMRRPSVDVRMYGSGDSVMDDDDFEMRSRGRSEDDDDGVFGRMEE</sequence>
<evidence type="ECO:0000313" key="4">
    <source>
        <dbReference type="EMBL" id="PTD10433.1"/>
    </source>
</evidence>
<feature type="domain" description="C2H2-type" evidence="3">
    <location>
        <begin position="150"/>
        <end position="177"/>
    </location>
</feature>
<name>A0A2T4H3R4_FUSCU</name>
<evidence type="ECO:0000256" key="1">
    <source>
        <dbReference type="PROSITE-ProRule" id="PRU00042"/>
    </source>
</evidence>
<feature type="region of interest" description="Disordered" evidence="2">
    <location>
        <begin position="206"/>
        <end position="263"/>
    </location>
</feature>
<accession>A0A2T4H3R4</accession>
<dbReference type="PROSITE" id="PS50157">
    <property type="entry name" value="ZINC_FINGER_C2H2_2"/>
    <property type="match status" value="1"/>
</dbReference>
<dbReference type="OrthoDB" id="2152896at2759"/>
<evidence type="ECO:0000313" key="5">
    <source>
        <dbReference type="Proteomes" id="UP000241587"/>
    </source>
</evidence>
<keyword evidence="1" id="KW-0862">Zinc</keyword>
<feature type="region of interest" description="Disordered" evidence="2">
    <location>
        <begin position="330"/>
        <end position="399"/>
    </location>
</feature>
<keyword evidence="1" id="KW-0863">Zinc-finger</keyword>
<dbReference type="GO" id="GO:0008270">
    <property type="term" value="F:zinc ion binding"/>
    <property type="evidence" value="ECO:0007669"/>
    <property type="project" value="UniProtKB-KW"/>
</dbReference>
<reference evidence="4 5" key="1">
    <citation type="submission" date="2018-02" db="EMBL/GenBank/DDBJ databases">
        <title>Fusarium culmorum secondary metabolites in fungal-bacterial-plant interactions.</title>
        <authorList>
            <person name="Schmidt R."/>
        </authorList>
    </citation>
    <scope>NUCLEOTIDE SEQUENCE [LARGE SCALE GENOMIC DNA]</scope>
    <source>
        <strain evidence="4 5">PV</strain>
    </source>
</reference>
<dbReference type="AlphaFoldDB" id="A0A2T4H3R4"/>
<feature type="compositionally biased region" description="Low complexity" evidence="2">
    <location>
        <begin position="74"/>
        <end position="84"/>
    </location>
</feature>
<dbReference type="Proteomes" id="UP000241587">
    <property type="component" value="Unassembled WGS sequence"/>
</dbReference>
<keyword evidence="5" id="KW-1185">Reference proteome</keyword>
<feature type="region of interest" description="Disordered" evidence="2">
    <location>
        <begin position="60"/>
        <end position="98"/>
    </location>
</feature>
<protein>
    <recommendedName>
        <fullName evidence="3">C2H2-type domain-containing protein</fullName>
    </recommendedName>
</protein>
<gene>
    <name evidence="4" type="ORF">FCULG_00008659</name>
</gene>
<feature type="region of interest" description="Disordered" evidence="2">
    <location>
        <begin position="292"/>
        <end position="314"/>
    </location>
</feature>
<feature type="compositionally biased region" description="Polar residues" evidence="2">
    <location>
        <begin position="254"/>
        <end position="263"/>
    </location>
</feature>
<evidence type="ECO:0000259" key="3">
    <source>
        <dbReference type="PROSITE" id="PS50157"/>
    </source>
</evidence>
<feature type="compositionally biased region" description="Basic and acidic residues" evidence="2">
    <location>
        <begin position="352"/>
        <end position="361"/>
    </location>
</feature>
<keyword evidence="1" id="KW-0479">Metal-binding</keyword>
<dbReference type="OMA" id="EHTPEWA"/>
<dbReference type="InterPro" id="IPR013087">
    <property type="entry name" value="Znf_C2H2_type"/>
</dbReference>
<dbReference type="PROSITE" id="PS00028">
    <property type="entry name" value="ZINC_FINGER_C2H2_1"/>
    <property type="match status" value="1"/>
</dbReference>
<dbReference type="EMBL" id="PVEM01000003">
    <property type="protein sequence ID" value="PTD10433.1"/>
    <property type="molecule type" value="Genomic_DNA"/>
</dbReference>
<feature type="compositionally biased region" description="Polar residues" evidence="2">
    <location>
        <begin position="330"/>
        <end position="339"/>
    </location>
</feature>
<organism evidence="4 5">
    <name type="scientific">Fusarium culmorum</name>
    <dbReference type="NCBI Taxonomy" id="5516"/>
    <lineage>
        <taxon>Eukaryota</taxon>
        <taxon>Fungi</taxon>
        <taxon>Dikarya</taxon>
        <taxon>Ascomycota</taxon>
        <taxon>Pezizomycotina</taxon>
        <taxon>Sordariomycetes</taxon>
        <taxon>Hypocreomycetidae</taxon>
        <taxon>Hypocreales</taxon>
        <taxon>Nectriaceae</taxon>
        <taxon>Fusarium</taxon>
    </lineage>
</organism>
<proteinExistence type="predicted"/>
<comment type="caution">
    <text evidence="4">The sequence shown here is derived from an EMBL/GenBank/DDBJ whole genome shotgun (WGS) entry which is preliminary data.</text>
</comment>